<proteinExistence type="inferred from homology"/>
<feature type="compositionally biased region" description="Basic and acidic residues" evidence="4">
    <location>
        <begin position="623"/>
        <end position="636"/>
    </location>
</feature>
<comment type="similarity">
    <text evidence="1">Belongs to the pseudouridine synthase TruD family.</text>
</comment>
<keyword evidence="3" id="KW-0413">Isomerase</keyword>
<dbReference type="InterPro" id="IPR020119">
    <property type="entry name" value="PsdUridine_synth_TruD_CS"/>
</dbReference>
<feature type="domain" description="TRUD" evidence="5">
    <location>
        <begin position="145"/>
        <end position="356"/>
    </location>
</feature>
<feature type="compositionally biased region" description="Low complexity" evidence="4">
    <location>
        <begin position="505"/>
        <end position="518"/>
    </location>
</feature>
<gene>
    <name evidence="6" type="primary">truD</name>
    <name evidence="6" type="ORF">G4177_14605</name>
</gene>
<evidence type="ECO:0000256" key="2">
    <source>
        <dbReference type="ARBA" id="ARBA00022694"/>
    </source>
</evidence>
<keyword evidence="7" id="KW-1185">Reference proteome</keyword>
<protein>
    <submittedName>
        <fullName evidence="6">tRNA pseudouridine(13) synthase TruD</fullName>
    </submittedName>
</protein>
<feature type="compositionally biased region" description="Basic and acidic residues" evidence="4">
    <location>
        <begin position="539"/>
        <end position="550"/>
    </location>
</feature>
<evidence type="ECO:0000256" key="3">
    <source>
        <dbReference type="ARBA" id="ARBA00023235"/>
    </source>
</evidence>
<dbReference type="PROSITE" id="PS50984">
    <property type="entry name" value="TRUD"/>
    <property type="match status" value="1"/>
</dbReference>
<reference evidence="6 7" key="1">
    <citation type="submission" date="2020-02" db="EMBL/GenBank/DDBJ databases">
        <authorList>
            <person name="Babadi Z.K."/>
            <person name="Risdian C."/>
            <person name="Ebrahimipour G.H."/>
            <person name="Wink J."/>
        </authorList>
    </citation>
    <scope>NUCLEOTIDE SEQUENCE [LARGE SCALE GENOMIC DNA]</scope>
    <source>
        <strain evidence="6 7">ZKHCc1 1396</strain>
    </source>
</reference>
<feature type="compositionally biased region" description="Basic and acidic residues" evidence="4">
    <location>
        <begin position="419"/>
        <end position="441"/>
    </location>
</feature>
<evidence type="ECO:0000256" key="4">
    <source>
        <dbReference type="SAM" id="MobiDB-lite"/>
    </source>
</evidence>
<evidence type="ECO:0000259" key="5">
    <source>
        <dbReference type="PROSITE" id="PS50984"/>
    </source>
</evidence>
<dbReference type="EMBL" id="JAAIYO010000003">
    <property type="protein sequence ID" value="MBE4749396.1"/>
    <property type="molecule type" value="Genomic_DNA"/>
</dbReference>
<name>A0ABR9PN98_9BACT</name>
<dbReference type="PANTHER" id="PTHR13326:SF21">
    <property type="entry name" value="PSEUDOURIDYLATE SYNTHASE PUS7L"/>
    <property type="match status" value="1"/>
</dbReference>
<feature type="compositionally biased region" description="Basic and acidic residues" evidence="4">
    <location>
        <begin position="458"/>
        <end position="481"/>
    </location>
</feature>
<feature type="compositionally biased region" description="Pro residues" evidence="4">
    <location>
        <begin position="592"/>
        <end position="608"/>
    </location>
</feature>
<keyword evidence="2" id="KW-0819">tRNA processing</keyword>
<comment type="caution">
    <text evidence="6">The sequence shown here is derived from an EMBL/GenBank/DDBJ whole genome shotgun (WGS) entry which is preliminary data.</text>
</comment>
<dbReference type="Proteomes" id="UP001516472">
    <property type="component" value="Unassembled WGS sequence"/>
</dbReference>
<dbReference type="InterPro" id="IPR001656">
    <property type="entry name" value="PsdUridine_synth_TruD"/>
</dbReference>
<feature type="region of interest" description="Disordered" evidence="4">
    <location>
        <begin position="406"/>
        <end position="649"/>
    </location>
</feature>
<dbReference type="InterPro" id="IPR020103">
    <property type="entry name" value="PsdUridine_synth_cat_dom_sf"/>
</dbReference>
<dbReference type="Gene3D" id="3.30.70.3160">
    <property type="match status" value="1"/>
</dbReference>
<dbReference type="Gene3D" id="3.30.2350.20">
    <property type="entry name" value="TruD, catalytic domain"/>
    <property type="match status" value="1"/>
</dbReference>
<sequence>MPRVHAAKGAVVRIKQKPEDFSVKESYRFDESANGRHRVYLMDKQKLSTFDAVNRLITKFGLKPGSISYCGLKDKQGRTEQIIAVDGADVDMQEPDLRLKFLGRTDKPLSARNITSNRFSVTVRALSHDSLAPLNLATAEVNRLGVVNYFDSQRFGALKHGQGFIAKDIIRGDFEAALHNYFARPSELDRTEDAKVKGFWRDNWGKWDARVPFEGAKKYHRILRSLRDHPGDWMRAFLQIDSDYRAMILFEYQSYLWNEGVRRYLQLLLPREHMFPMRYQAGTLLHFRDASPEVLQSLREATFPLVGPDTTFSDPKVAEAMAWVLGREKLQLTDLRIKNAERLLYFKEEQRPLLMHPHKLVVGRTQNDDVNRGDIKVNVAFTLPPGAYATLVIKRLFHFEYTEDTKDEVRASQRPRLVATERAEAHVEAEQARKREEEGPSRHRTLASHSTRAPARATSREPRPGGRGERVSVPTRAERPAPHARPTRAGAPRRDEATASEGEGTPVATPASASAPRTSSRRDERSGTERKAGRFGTPSREETPGKEARPPSRIGRLARPPRGLEAPAASEGRSDRAGGPRREERSSRPTRAPAPPPAFTAAPVPEPEIPLGFRAKQQKRKDVKAEARQEKAEKQRLAAAKSVKKQKRK</sequence>
<dbReference type="PROSITE" id="PS01268">
    <property type="entry name" value="UPF0024"/>
    <property type="match status" value="1"/>
</dbReference>
<organism evidence="6 7">
    <name type="scientific">Corallococcus soli</name>
    <dbReference type="NCBI Taxonomy" id="2710757"/>
    <lineage>
        <taxon>Bacteria</taxon>
        <taxon>Pseudomonadati</taxon>
        <taxon>Myxococcota</taxon>
        <taxon>Myxococcia</taxon>
        <taxon>Myxococcales</taxon>
        <taxon>Cystobacterineae</taxon>
        <taxon>Myxococcaceae</taxon>
        <taxon>Corallococcus</taxon>
    </lineage>
</organism>
<dbReference type="Pfam" id="PF01142">
    <property type="entry name" value="TruD"/>
    <property type="match status" value="1"/>
</dbReference>
<dbReference type="SUPFAM" id="SSF55120">
    <property type="entry name" value="Pseudouridine synthase"/>
    <property type="match status" value="1"/>
</dbReference>
<evidence type="ECO:0000313" key="7">
    <source>
        <dbReference type="Proteomes" id="UP001516472"/>
    </source>
</evidence>
<dbReference type="Gene3D" id="1.10.1510.30">
    <property type="match status" value="1"/>
</dbReference>
<dbReference type="PANTHER" id="PTHR13326">
    <property type="entry name" value="TRNA PSEUDOURIDINE SYNTHASE D"/>
    <property type="match status" value="1"/>
</dbReference>
<accession>A0ABR9PN98</accession>
<dbReference type="InterPro" id="IPR042214">
    <property type="entry name" value="TruD_catalytic"/>
</dbReference>
<feature type="compositionally biased region" description="Basic and acidic residues" evidence="4">
    <location>
        <begin position="520"/>
        <end position="532"/>
    </location>
</feature>
<evidence type="ECO:0000313" key="6">
    <source>
        <dbReference type="EMBL" id="MBE4749396.1"/>
    </source>
</evidence>
<evidence type="ECO:0000256" key="1">
    <source>
        <dbReference type="ARBA" id="ARBA00007953"/>
    </source>
</evidence>
<feature type="compositionally biased region" description="Basic and acidic residues" evidence="4">
    <location>
        <begin position="572"/>
        <end position="587"/>
    </location>
</feature>
<dbReference type="InterPro" id="IPR011760">
    <property type="entry name" value="PsdUridine_synth_TruD_insert"/>
</dbReference>